<dbReference type="InterPro" id="IPR048254">
    <property type="entry name" value="CDP_ALCOHOL_P_TRANSF_CS"/>
</dbReference>
<evidence type="ECO:0000256" key="11">
    <source>
        <dbReference type="ARBA" id="ARBA00038987"/>
    </source>
</evidence>
<keyword evidence="5 15" id="KW-0812">Transmembrane</keyword>
<dbReference type="GO" id="GO:0003677">
    <property type="term" value="F:DNA binding"/>
    <property type="evidence" value="ECO:0007669"/>
    <property type="project" value="InterPro"/>
</dbReference>
<dbReference type="SMART" id="SM00066">
    <property type="entry name" value="GAL4"/>
    <property type="match status" value="1"/>
</dbReference>
<evidence type="ECO:0000256" key="7">
    <source>
        <dbReference type="ARBA" id="ARBA00022989"/>
    </source>
</evidence>
<dbReference type="Gene3D" id="1.20.120.1760">
    <property type="match status" value="1"/>
</dbReference>
<dbReference type="InterPro" id="IPR001138">
    <property type="entry name" value="Zn2Cys6_DnaBD"/>
</dbReference>
<dbReference type="FunFam" id="1.20.120.1760:FF:000012">
    <property type="entry name" value="sn-1,2-diacylglycerol cholinephosphotransferase"/>
    <property type="match status" value="1"/>
</dbReference>
<evidence type="ECO:0000256" key="9">
    <source>
        <dbReference type="ARBA" id="ARBA00023242"/>
    </source>
</evidence>
<evidence type="ECO:0000256" key="13">
    <source>
        <dbReference type="RuleBase" id="RU003750"/>
    </source>
</evidence>
<protein>
    <recommendedName>
        <fullName evidence="11">diacylglycerol cholinephosphotransferase</fullName>
        <ecNumber evidence="11">2.7.8.2</ecNumber>
    </recommendedName>
</protein>
<dbReference type="GO" id="GO:0004142">
    <property type="term" value="F:diacylglycerol cholinephosphotransferase activity"/>
    <property type="evidence" value="ECO:0007669"/>
    <property type="project" value="UniProtKB-EC"/>
</dbReference>
<keyword evidence="9" id="KW-0539">Nucleus</keyword>
<comment type="subcellular location">
    <subcellularLocation>
        <location evidence="2">Endomembrane system</location>
        <topology evidence="2">Multi-pass membrane protein</topology>
    </subcellularLocation>
</comment>
<dbReference type="InterPro" id="IPR007219">
    <property type="entry name" value="XnlR_reg_dom"/>
</dbReference>
<evidence type="ECO:0000256" key="3">
    <source>
        <dbReference type="ARBA" id="ARBA00010441"/>
    </source>
</evidence>
<proteinExistence type="inferred from homology"/>
<feature type="domain" description="Zn(2)-C6 fungal-type" evidence="16">
    <location>
        <begin position="59"/>
        <end position="88"/>
    </location>
</feature>
<evidence type="ECO:0000259" key="16">
    <source>
        <dbReference type="PROSITE" id="PS50048"/>
    </source>
</evidence>
<dbReference type="CDD" id="cd12148">
    <property type="entry name" value="fungal_TF_MHR"/>
    <property type="match status" value="1"/>
</dbReference>
<dbReference type="SMART" id="SM00906">
    <property type="entry name" value="Fungal_trans"/>
    <property type="match status" value="1"/>
</dbReference>
<dbReference type="PANTHER" id="PTHR10414">
    <property type="entry name" value="ETHANOLAMINEPHOSPHOTRANSFERASE"/>
    <property type="match status" value="1"/>
</dbReference>
<feature type="compositionally biased region" description="Basic and acidic residues" evidence="14">
    <location>
        <begin position="11"/>
        <end position="20"/>
    </location>
</feature>
<dbReference type="InterPro" id="IPR014472">
    <property type="entry name" value="CHOPT"/>
</dbReference>
<reference evidence="17 18" key="1">
    <citation type="submission" date="2019-02" db="EMBL/GenBank/DDBJ databases">
        <title>Genome sequencing of the rare red list fungi Dentipellis fragilis.</title>
        <authorList>
            <person name="Buettner E."/>
            <person name="Kellner H."/>
        </authorList>
    </citation>
    <scope>NUCLEOTIDE SEQUENCE [LARGE SCALE GENOMIC DNA]</scope>
    <source>
        <strain evidence="17 18">DSM 105465</strain>
    </source>
</reference>
<dbReference type="PROSITE" id="PS00379">
    <property type="entry name" value="CDP_ALCOHOL_P_TRANSF"/>
    <property type="match status" value="1"/>
</dbReference>
<evidence type="ECO:0000313" key="18">
    <source>
        <dbReference type="Proteomes" id="UP000298327"/>
    </source>
</evidence>
<dbReference type="SUPFAM" id="SSF57701">
    <property type="entry name" value="Zn2/Cys6 DNA-binding domain"/>
    <property type="match status" value="1"/>
</dbReference>
<dbReference type="GO" id="GO:0008270">
    <property type="term" value="F:zinc ion binding"/>
    <property type="evidence" value="ECO:0007669"/>
    <property type="project" value="InterPro"/>
</dbReference>
<evidence type="ECO:0000256" key="2">
    <source>
        <dbReference type="ARBA" id="ARBA00004127"/>
    </source>
</evidence>
<dbReference type="Gene3D" id="4.10.240.10">
    <property type="entry name" value="Zn(2)-C6 fungal-type DNA-binding domain"/>
    <property type="match status" value="1"/>
</dbReference>
<dbReference type="InterPro" id="IPR036864">
    <property type="entry name" value="Zn2-C6_fun-type_DNA-bd_sf"/>
</dbReference>
<evidence type="ECO:0000256" key="15">
    <source>
        <dbReference type="SAM" id="Phobius"/>
    </source>
</evidence>
<feature type="transmembrane region" description="Helical" evidence="15">
    <location>
        <begin position="1111"/>
        <end position="1128"/>
    </location>
</feature>
<feature type="transmembrane region" description="Helical" evidence="15">
    <location>
        <begin position="1149"/>
        <end position="1167"/>
    </location>
</feature>
<gene>
    <name evidence="17" type="ORF">EVG20_g5383</name>
</gene>
<dbReference type="InterPro" id="IPR043130">
    <property type="entry name" value="CDP-OH_PTrfase_TM_dom"/>
</dbReference>
<keyword evidence="18" id="KW-1185">Reference proteome</keyword>
<feature type="region of interest" description="Disordered" evidence="14">
    <location>
        <begin position="1"/>
        <end position="55"/>
    </location>
</feature>
<sequence>RSKGAHNRVLSLDHAHKDDNSAQATPIHTLAWDATKMDKDKNPDQPPKQRRRPGRVPVSCAECRRLKLRCDRKVPCETCTKRGCASICPNGTLTSGRTNNRYVLANTEELHGKIAQLSTRVRDLEDALYALQYTVAPGVQHPLLKPELTLSHQPSPPAPAPVSASVSTSNGCTSSNSPEMDEDDSVLDAFGTMSLGSKGTAKFFGSTARCEFLMQANTTAPGNSFYTVTRLDERLLDVPFPEAEREEVDEDLRRLVWSYVPPLSEACNLCELFLHKSQLIFTSVTRTQLFDEIVDSVFRSPSLGGIRCSHALALLYIIFAIAKLCDLSSPNYQIEAHEFFLLSRAALTLESPIRYTTSFAVQTLTFMAQYLDMCASSSPSGPGKAWLYLGIAVKMAHSMGLHLKGARWKLDEEESQRRSRVFWHVFSIDTWCGFGFGRPPSTNLAFVDCDMPMDLEEHTTANGTKEMGYHRWNSLFSRLAYQVMVTVFGAQTPQYMIIMDVDRQIREFATPEYLRLSLENESRPDSTPEMTCQRWIVYSYKEWTLLNIHRAYFAVALRERPNELLKHKYGPSVMAVYRAAYRTVEGAEIASRHIHGMLFRTDFQCSRILSASIVVCLLVCSASSSELAPACLEVLDRACAFFEHAASRGNNSASENLDFVQNLRRQGHEAMDKTRDQLGSSMSALELERLGGMTHLIQPLGASISEVCRAPRNISTTTSNSGTLDPGSPQSFGVLPASPYTFFDSLPQYQQNVAVPQPSAAQPMDVSLSSLLAQPNMFPGQQQDVISPSGQTPAPYILDATWQDFCFSIRPLGFHDKMGYISHHALNNLKNYSYKGVDKSLLSNYVLNPYWTWLVTFWPTWVAPNTITLSGLAIVMFNFGTMLYYDPTYLAEKGGATGPPQWVYFTWALGLFLYQSFDAIDGKQARRTGMAGPLGEMFDHGCDAINTTLEVILASQALNLGRSWWTVASQVATLANFYLTTWEEYYTGQLFLGHFSGPVEGILLIVGIYTITGLYGPTFWDQKILTVTKLENVEAIAKRVPNIGLNEAFMVFGTLGLALNIITSYVNVYTSRRASGKSVLKPLLYLLPFPASALAQVLWMNHPKLSNSDILHSPVFVPFLCSWGLQFAHQVGRMILAHVTGQSFPWWDAMWILSIVGAVDANLPWLIGRAPLIQNSPENTEKFIYVTLAITFLSYSRFVVLVINDITDYLGIACLTVRKKDVRGVWRQAAPPDVKKI</sequence>
<evidence type="ECO:0000256" key="1">
    <source>
        <dbReference type="ARBA" id="ARBA00001946"/>
    </source>
</evidence>
<dbReference type="InterPro" id="IPR000462">
    <property type="entry name" value="CDP-OH_P_trans"/>
</dbReference>
<feature type="non-terminal residue" evidence="17">
    <location>
        <position position="1"/>
    </location>
</feature>
<evidence type="ECO:0000256" key="12">
    <source>
        <dbReference type="ARBA" id="ARBA00051857"/>
    </source>
</evidence>
<evidence type="ECO:0000256" key="8">
    <source>
        <dbReference type="ARBA" id="ARBA00023136"/>
    </source>
</evidence>
<comment type="similarity">
    <text evidence="3 13">Belongs to the CDP-alcohol phosphatidyltransferase class-I family.</text>
</comment>
<name>A0A4Y9YVD3_9AGAM</name>
<evidence type="ECO:0000313" key="17">
    <source>
        <dbReference type="EMBL" id="TFY65700.1"/>
    </source>
</evidence>
<dbReference type="EC" id="2.7.8.2" evidence="11"/>
<evidence type="ECO:0000256" key="5">
    <source>
        <dbReference type="ARBA" id="ARBA00022692"/>
    </source>
</evidence>
<comment type="catalytic activity">
    <reaction evidence="12">
        <text>CDP-N,N-dimethylethanolamine + a 1,2-diacyl-sn-glycerol = a 1,2-diacyl-sn-glycero-3-phospho-N,N-dimethylethanolamine + CMP + H(+)</text>
        <dbReference type="Rhea" id="RHEA:33775"/>
        <dbReference type="ChEBI" id="CHEBI:15378"/>
        <dbReference type="ChEBI" id="CHEBI:17815"/>
        <dbReference type="ChEBI" id="CHEBI:60377"/>
        <dbReference type="ChEBI" id="CHEBI:64572"/>
        <dbReference type="ChEBI" id="CHEBI:65117"/>
    </reaction>
    <physiologicalReaction direction="left-to-right" evidence="12">
        <dbReference type="Rhea" id="RHEA:33776"/>
    </physiologicalReaction>
</comment>
<feature type="transmembrane region" description="Helical" evidence="15">
    <location>
        <begin position="1082"/>
        <end position="1099"/>
    </location>
</feature>
<dbReference type="GO" id="GO:0000981">
    <property type="term" value="F:DNA-binding transcription factor activity, RNA polymerase II-specific"/>
    <property type="evidence" value="ECO:0007669"/>
    <property type="project" value="InterPro"/>
</dbReference>
<keyword evidence="4 13" id="KW-0808">Transferase</keyword>
<dbReference type="GO" id="GO:0016020">
    <property type="term" value="C:membrane"/>
    <property type="evidence" value="ECO:0007669"/>
    <property type="project" value="InterPro"/>
</dbReference>
<dbReference type="OrthoDB" id="196717at2759"/>
<dbReference type="GO" id="GO:0012505">
    <property type="term" value="C:endomembrane system"/>
    <property type="evidence" value="ECO:0007669"/>
    <property type="project" value="UniProtKB-SubCell"/>
</dbReference>
<dbReference type="AlphaFoldDB" id="A0A4Y9YVD3"/>
<dbReference type="PROSITE" id="PS50048">
    <property type="entry name" value="ZN2_CY6_FUNGAL_2"/>
    <property type="match status" value="1"/>
</dbReference>
<evidence type="ECO:0000256" key="4">
    <source>
        <dbReference type="ARBA" id="ARBA00022679"/>
    </source>
</evidence>
<keyword evidence="7 15" id="KW-1133">Transmembrane helix</keyword>
<comment type="cofactor">
    <cofactor evidence="1">
        <name>Mg(2+)</name>
        <dbReference type="ChEBI" id="CHEBI:18420"/>
    </cofactor>
</comment>
<comment type="caution">
    <text evidence="17">The sequence shown here is derived from an EMBL/GenBank/DDBJ whole genome shotgun (WGS) entry which is preliminary data.</text>
</comment>
<organism evidence="17 18">
    <name type="scientific">Dentipellis fragilis</name>
    <dbReference type="NCBI Taxonomy" id="205917"/>
    <lineage>
        <taxon>Eukaryota</taxon>
        <taxon>Fungi</taxon>
        <taxon>Dikarya</taxon>
        <taxon>Basidiomycota</taxon>
        <taxon>Agaricomycotina</taxon>
        <taxon>Agaricomycetes</taxon>
        <taxon>Russulales</taxon>
        <taxon>Hericiaceae</taxon>
        <taxon>Dentipellis</taxon>
    </lineage>
</organism>
<keyword evidence="6" id="KW-0479">Metal-binding</keyword>
<comment type="pathway">
    <text evidence="10">Phospholipid metabolism; phosphatidylcholine biosynthesis; phosphatidylcholine from phosphocholine: step 2/2.</text>
</comment>
<dbReference type="CDD" id="cd00067">
    <property type="entry name" value="GAL4"/>
    <property type="match status" value="1"/>
</dbReference>
<accession>A0A4Y9YVD3</accession>
<feature type="transmembrane region" description="Helical" evidence="15">
    <location>
        <begin position="1183"/>
        <end position="1203"/>
    </location>
</feature>
<dbReference type="Proteomes" id="UP000298327">
    <property type="component" value="Unassembled WGS sequence"/>
</dbReference>
<dbReference type="STRING" id="205917.A0A4Y9YVD3"/>
<evidence type="ECO:0000256" key="6">
    <source>
        <dbReference type="ARBA" id="ARBA00022723"/>
    </source>
</evidence>
<evidence type="ECO:0000256" key="14">
    <source>
        <dbReference type="SAM" id="MobiDB-lite"/>
    </source>
</evidence>
<dbReference type="PANTHER" id="PTHR10414:SF37">
    <property type="entry name" value="BB IN A BOXCAR, ISOFORM C"/>
    <property type="match status" value="1"/>
</dbReference>
<dbReference type="Pfam" id="PF04082">
    <property type="entry name" value="Fungal_trans"/>
    <property type="match status" value="1"/>
</dbReference>
<feature type="transmembrane region" description="Helical" evidence="15">
    <location>
        <begin position="1048"/>
        <end position="1070"/>
    </location>
</feature>
<dbReference type="PROSITE" id="PS00463">
    <property type="entry name" value="ZN2_CY6_FUNGAL_1"/>
    <property type="match status" value="1"/>
</dbReference>
<evidence type="ECO:0000256" key="10">
    <source>
        <dbReference type="ARBA" id="ARBA00037890"/>
    </source>
</evidence>
<dbReference type="Pfam" id="PF01066">
    <property type="entry name" value="CDP-OH_P_transf"/>
    <property type="match status" value="1"/>
</dbReference>
<keyword evidence="8 15" id="KW-0472">Membrane</keyword>
<dbReference type="GO" id="GO:0006351">
    <property type="term" value="P:DNA-templated transcription"/>
    <property type="evidence" value="ECO:0007669"/>
    <property type="project" value="InterPro"/>
</dbReference>
<feature type="region of interest" description="Disordered" evidence="14">
    <location>
        <begin position="148"/>
        <end position="184"/>
    </location>
</feature>
<dbReference type="EMBL" id="SEOQ01000316">
    <property type="protein sequence ID" value="TFY65700.1"/>
    <property type="molecule type" value="Genomic_DNA"/>
</dbReference>